<gene>
    <name evidence="8" type="primary">pol</name>
    <name evidence="8" type="ORF">TNCV_753281</name>
</gene>
<keyword evidence="5" id="KW-0378">Hydrolase</keyword>
<evidence type="ECO:0000313" key="8">
    <source>
        <dbReference type="EMBL" id="GFY31370.1"/>
    </source>
</evidence>
<evidence type="ECO:0000259" key="7">
    <source>
        <dbReference type="PROSITE" id="PS50878"/>
    </source>
</evidence>
<name>A0A8X6WAM6_TRICX</name>
<keyword evidence="2" id="KW-0548">Nucleotidyltransferase</keyword>
<accession>A0A8X6WAM6</accession>
<dbReference type="PROSITE" id="PS50878">
    <property type="entry name" value="RT_POL"/>
    <property type="match status" value="1"/>
</dbReference>
<evidence type="ECO:0000256" key="3">
    <source>
        <dbReference type="ARBA" id="ARBA00022722"/>
    </source>
</evidence>
<keyword evidence="6" id="KW-0695">RNA-directed DNA polymerase</keyword>
<dbReference type="InterPro" id="IPR043502">
    <property type="entry name" value="DNA/RNA_pol_sf"/>
</dbReference>
<proteinExistence type="predicted"/>
<dbReference type="InterPro" id="IPR050951">
    <property type="entry name" value="Retrovirus_Pol_polyprotein"/>
</dbReference>
<evidence type="ECO:0000256" key="6">
    <source>
        <dbReference type="ARBA" id="ARBA00022918"/>
    </source>
</evidence>
<dbReference type="InterPro" id="IPR000477">
    <property type="entry name" value="RT_dom"/>
</dbReference>
<feature type="domain" description="Reverse transcriptase" evidence="7">
    <location>
        <begin position="118"/>
        <end position="298"/>
    </location>
</feature>
<dbReference type="Pfam" id="PF17917">
    <property type="entry name" value="RT_RNaseH"/>
    <property type="match status" value="1"/>
</dbReference>
<keyword evidence="4" id="KW-0255">Endonuclease</keyword>
<dbReference type="Proteomes" id="UP000887159">
    <property type="component" value="Unassembled WGS sequence"/>
</dbReference>
<dbReference type="AlphaFoldDB" id="A0A8X6WAM6"/>
<dbReference type="Gene3D" id="3.10.10.10">
    <property type="entry name" value="HIV Type 1 Reverse Transcriptase, subunit A, domain 1"/>
    <property type="match status" value="1"/>
</dbReference>
<comment type="caution">
    <text evidence="8">The sequence shown here is derived from an EMBL/GenBank/DDBJ whole genome shotgun (WGS) entry which is preliminary data.</text>
</comment>
<protein>
    <submittedName>
        <fullName evidence="8">Retrovirus-related Pol polyprotein from transposon 297</fullName>
    </submittedName>
</protein>
<dbReference type="EMBL" id="BMAU01021397">
    <property type="protein sequence ID" value="GFY31370.1"/>
    <property type="molecule type" value="Genomic_DNA"/>
</dbReference>
<dbReference type="GO" id="GO:0003964">
    <property type="term" value="F:RNA-directed DNA polymerase activity"/>
    <property type="evidence" value="ECO:0007669"/>
    <property type="project" value="UniProtKB-KW"/>
</dbReference>
<dbReference type="CDD" id="cd09274">
    <property type="entry name" value="RNase_HI_RT_Ty3"/>
    <property type="match status" value="1"/>
</dbReference>
<dbReference type="PANTHER" id="PTHR37984:SF5">
    <property type="entry name" value="PROTEIN NYNRIN-LIKE"/>
    <property type="match status" value="1"/>
</dbReference>
<keyword evidence="9" id="KW-1185">Reference proteome</keyword>
<dbReference type="GO" id="GO:0004519">
    <property type="term" value="F:endonuclease activity"/>
    <property type="evidence" value="ECO:0007669"/>
    <property type="project" value="UniProtKB-KW"/>
</dbReference>
<dbReference type="InterPro" id="IPR043128">
    <property type="entry name" value="Rev_trsase/Diguanyl_cyclase"/>
</dbReference>
<evidence type="ECO:0000313" key="9">
    <source>
        <dbReference type="Proteomes" id="UP000887159"/>
    </source>
</evidence>
<evidence type="ECO:0000256" key="2">
    <source>
        <dbReference type="ARBA" id="ARBA00022695"/>
    </source>
</evidence>
<reference evidence="8" key="1">
    <citation type="submission" date="2020-08" db="EMBL/GenBank/DDBJ databases">
        <title>Multicomponent nature underlies the extraordinary mechanical properties of spider dragline silk.</title>
        <authorList>
            <person name="Kono N."/>
            <person name="Nakamura H."/>
            <person name="Mori M."/>
            <person name="Yoshida Y."/>
            <person name="Ohtoshi R."/>
            <person name="Malay A.D."/>
            <person name="Moran D.A.P."/>
            <person name="Tomita M."/>
            <person name="Numata K."/>
            <person name="Arakawa K."/>
        </authorList>
    </citation>
    <scope>NUCLEOTIDE SEQUENCE</scope>
</reference>
<dbReference type="CDD" id="cd01647">
    <property type="entry name" value="RT_LTR"/>
    <property type="match status" value="1"/>
</dbReference>
<dbReference type="FunFam" id="3.10.20.370:FF:000001">
    <property type="entry name" value="Retrovirus-related Pol polyprotein from transposon 17.6-like protein"/>
    <property type="match status" value="1"/>
</dbReference>
<dbReference type="Gene3D" id="3.30.70.270">
    <property type="match status" value="1"/>
</dbReference>
<dbReference type="GO" id="GO:0016787">
    <property type="term" value="F:hydrolase activity"/>
    <property type="evidence" value="ECO:0007669"/>
    <property type="project" value="UniProtKB-KW"/>
</dbReference>
<evidence type="ECO:0000256" key="4">
    <source>
        <dbReference type="ARBA" id="ARBA00022759"/>
    </source>
</evidence>
<dbReference type="Pfam" id="PF00078">
    <property type="entry name" value="RVT_1"/>
    <property type="match status" value="1"/>
</dbReference>
<evidence type="ECO:0000256" key="5">
    <source>
        <dbReference type="ARBA" id="ARBA00022801"/>
    </source>
</evidence>
<sequence length="566" mass="65168">MNFDIIIGCNLIKQANLTITPDSVMFSKPQIEVSDASPQPFIFAITDDIPKFDIGPEIPKQTRNDVEALLICYRPNKIKTTDIELSITVTDDKPIYHSPRRLPFTERDIVDKQIDEWTQNGVIEPCSSAYASQVLVVHKKDGSPRVCIDFRKLNRVLVKDHYPLPLIEDILDKLQDTRVFSTIDLRNGFFHVPVNKQSRPYTSFVTQNGQFQFLKMPFGLSKCPSTFQRFINTVFRDLVVQGILLPYMDDIVILAKNESEAIDRLKKVLQVSSDYGLEINFDKCQFLHRKIEFLGHIIENSLTGYFRKFIPAYSVIAKPLSDLLRKDTSFNFDVKQKASFDELKRLLCQKPVLCIYRQNCETEIHTDASIDGLAAVLLQRSPDDNSLHPIYYMSRKTSETERKYTSYELEVLAIIEALKKFKVYILGMPFKIITDCNAFTKNMSKKDLNTRIARWALNLQDYDYTILHRSGSQMAHVDALSRIQVLTNQCTDSIVHRIKESQELDPHILSIKALLQNGPYDNYCIKNNVLYKFIDGAEVLVIFPTRCSITLSKMLTTKDIFQLKEL</sequence>
<keyword evidence="1" id="KW-0808">Transferase</keyword>
<keyword evidence="3" id="KW-0540">Nuclease</keyword>
<dbReference type="InterPro" id="IPR041373">
    <property type="entry name" value="RT_RNaseH"/>
</dbReference>
<dbReference type="PANTHER" id="PTHR37984">
    <property type="entry name" value="PROTEIN CBG26694"/>
    <property type="match status" value="1"/>
</dbReference>
<organism evidence="8 9">
    <name type="scientific">Trichonephila clavipes</name>
    <name type="common">Golden silk orbweaver</name>
    <name type="synonym">Nephila clavipes</name>
    <dbReference type="NCBI Taxonomy" id="2585209"/>
    <lineage>
        <taxon>Eukaryota</taxon>
        <taxon>Metazoa</taxon>
        <taxon>Ecdysozoa</taxon>
        <taxon>Arthropoda</taxon>
        <taxon>Chelicerata</taxon>
        <taxon>Arachnida</taxon>
        <taxon>Araneae</taxon>
        <taxon>Araneomorphae</taxon>
        <taxon>Entelegynae</taxon>
        <taxon>Araneoidea</taxon>
        <taxon>Nephilidae</taxon>
        <taxon>Trichonephila</taxon>
    </lineage>
</organism>
<dbReference type="SUPFAM" id="SSF56672">
    <property type="entry name" value="DNA/RNA polymerases"/>
    <property type="match status" value="1"/>
</dbReference>
<evidence type="ECO:0000256" key="1">
    <source>
        <dbReference type="ARBA" id="ARBA00022679"/>
    </source>
</evidence>